<dbReference type="InParanoid" id="G2XZ12"/>
<gene>
    <name evidence="1" type="ORF">BofuT4_uP047170.1</name>
</gene>
<dbReference type="EMBL" id="FQ790278">
    <property type="protein sequence ID" value="CCD45699.1"/>
    <property type="molecule type" value="Genomic_DNA"/>
</dbReference>
<accession>G2XZ12</accession>
<protein>
    <submittedName>
        <fullName evidence="1">Uncharacterized protein</fullName>
    </submittedName>
</protein>
<evidence type="ECO:0000313" key="1">
    <source>
        <dbReference type="EMBL" id="CCD45699.1"/>
    </source>
</evidence>
<dbReference type="AlphaFoldDB" id="G2XZ12"/>
<sequence length="54" mass="6613">MEVIDQLDGAYFAYFEPCKEQEATKLKRRMERLFHMKTCQARILCDDYDSPKYW</sequence>
<name>G2XZ12_BOTF4</name>
<proteinExistence type="predicted"/>
<dbReference type="Proteomes" id="UP000008177">
    <property type="component" value="Unplaced contigs"/>
</dbReference>
<organism evidence="1 2">
    <name type="scientific">Botryotinia fuckeliana (strain T4)</name>
    <name type="common">Noble rot fungus</name>
    <name type="synonym">Botrytis cinerea</name>
    <dbReference type="NCBI Taxonomy" id="999810"/>
    <lineage>
        <taxon>Eukaryota</taxon>
        <taxon>Fungi</taxon>
        <taxon>Dikarya</taxon>
        <taxon>Ascomycota</taxon>
        <taxon>Pezizomycotina</taxon>
        <taxon>Leotiomycetes</taxon>
        <taxon>Helotiales</taxon>
        <taxon>Sclerotiniaceae</taxon>
        <taxon>Botrytis</taxon>
    </lineage>
</organism>
<evidence type="ECO:0000313" key="2">
    <source>
        <dbReference type="Proteomes" id="UP000008177"/>
    </source>
</evidence>
<reference evidence="2" key="1">
    <citation type="journal article" date="2011" name="PLoS Genet.">
        <title>Genomic analysis of the necrotrophic fungal pathogens Sclerotinia sclerotiorum and Botrytis cinerea.</title>
        <authorList>
            <person name="Amselem J."/>
            <person name="Cuomo C.A."/>
            <person name="van Kan J.A."/>
            <person name="Viaud M."/>
            <person name="Benito E.P."/>
            <person name="Couloux A."/>
            <person name="Coutinho P.M."/>
            <person name="de Vries R.P."/>
            <person name="Dyer P.S."/>
            <person name="Fillinger S."/>
            <person name="Fournier E."/>
            <person name="Gout L."/>
            <person name="Hahn M."/>
            <person name="Kohn L."/>
            <person name="Lapalu N."/>
            <person name="Plummer K.M."/>
            <person name="Pradier J.M."/>
            <person name="Quevillon E."/>
            <person name="Sharon A."/>
            <person name="Simon A."/>
            <person name="ten Have A."/>
            <person name="Tudzynski B."/>
            <person name="Tudzynski P."/>
            <person name="Wincker P."/>
            <person name="Andrew M."/>
            <person name="Anthouard V."/>
            <person name="Beever R.E."/>
            <person name="Beffa R."/>
            <person name="Benoit I."/>
            <person name="Bouzid O."/>
            <person name="Brault B."/>
            <person name="Chen Z."/>
            <person name="Choquer M."/>
            <person name="Collemare J."/>
            <person name="Cotton P."/>
            <person name="Danchin E.G."/>
            <person name="Da Silva C."/>
            <person name="Gautier A."/>
            <person name="Giraud C."/>
            <person name="Giraud T."/>
            <person name="Gonzalez C."/>
            <person name="Grossetete S."/>
            <person name="Guldener U."/>
            <person name="Henrissat B."/>
            <person name="Howlett B.J."/>
            <person name="Kodira C."/>
            <person name="Kretschmer M."/>
            <person name="Lappartient A."/>
            <person name="Leroch M."/>
            <person name="Levis C."/>
            <person name="Mauceli E."/>
            <person name="Neuveglise C."/>
            <person name="Oeser B."/>
            <person name="Pearson M."/>
            <person name="Poulain J."/>
            <person name="Poussereau N."/>
            <person name="Quesneville H."/>
            <person name="Rascle C."/>
            <person name="Schumacher J."/>
            <person name="Segurens B."/>
            <person name="Sexton A."/>
            <person name="Silva E."/>
            <person name="Sirven C."/>
            <person name="Soanes D.M."/>
            <person name="Talbot N.J."/>
            <person name="Templeton M."/>
            <person name="Yandava C."/>
            <person name="Yarden O."/>
            <person name="Zeng Q."/>
            <person name="Rollins J.A."/>
            <person name="Lebrun M.H."/>
            <person name="Dickman M."/>
        </authorList>
    </citation>
    <scope>NUCLEOTIDE SEQUENCE [LARGE SCALE GENOMIC DNA]</scope>
    <source>
        <strain evidence="2">T4</strain>
    </source>
</reference>
<dbReference type="HOGENOM" id="CLU_3050052_0_0_1"/>